<sequence length="166" mass="17330">MTTVDDPPLTTTDDDQRQSAAVVSPRIGLLGRLWIPVLVVVVAAAGVAAVKNAREIFGSNPVVVTPITSDGAEDFNPKVVTYEVFGSGAVAQINYVDLDGTPQRTGSVSLPWTLTLRTTNPSASPNIVAQGDGSEIGCRITVDDVVKEERTAAGMNAATYCLVKSA</sequence>
<evidence type="ECO:0000313" key="9">
    <source>
        <dbReference type="Proteomes" id="UP000708347"/>
    </source>
</evidence>
<dbReference type="EMBL" id="VBSB01000001">
    <property type="protein sequence ID" value="NTY58029.1"/>
    <property type="molecule type" value="Genomic_DNA"/>
</dbReference>
<evidence type="ECO:0000256" key="2">
    <source>
        <dbReference type="ARBA" id="ARBA00007531"/>
    </source>
</evidence>
<comment type="caution">
    <text evidence="8">The sequence shown here is derived from an EMBL/GenBank/DDBJ whole genome shotgun (WGS) entry which is preliminary data.</text>
</comment>
<dbReference type="Gene3D" id="2.60.40.2880">
    <property type="entry name" value="MmpS1-5, C-terminal soluble domain"/>
    <property type="match status" value="1"/>
</dbReference>
<evidence type="ECO:0000256" key="7">
    <source>
        <dbReference type="SAM" id="Phobius"/>
    </source>
</evidence>
<evidence type="ECO:0000313" key="8">
    <source>
        <dbReference type="EMBL" id="NTY58029.1"/>
    </source>
</evidence>
<comment type="subcellular location">
    <subcellularLocation>
        <location evidence="1">Cell membrane</location>
    </subcellularLocation>
</comment>
<accession>A0ABX2JK58</accession>
<keyword evidence="3" id="KW-1003">Cell membrane</keyword>
<dbReference type="Proteomes" id="UP000708347">
    <property type="component" value="Unassembled WGS sequence"/>
</dbReference>
<protein>
    <submittedName>
        <fullName evidence="8">Uncharacterized protein</fullName>
    </submittedName>
</protein>
<keyword evidence="5 7" id="KW-1133">Transmembrane helix</keyword>
<reference evidence="8 9" key="1">
    <citation type="submission" date="2019-05" db="EMBL/GenBank/DDBJ databases">
        <title>Mycolicibacterium sphagni ENV482 genome assembly.</title>
        <authorList>
            <person name="Chen W."/>
            <person name="Faulkner N.W."/>
            <person name="Hyman M.R."/>
        </authorList>
    </citation>
    <scope>NUCLEOTIDE SEQUENCE [LARGE SCALE GENOMIC DNA]</scope>
    <source>
        <strain evidence="8 9">ENV482</strain>
    </source>
</reference>
<evidence type="ECO:0000256" key="3">
    <source>
        <dbReference type="ARBA" id="ARBA00022475"/>
    </source>
</evidence>
<evidence type="ECO:0000256" key="5">
    <source>
        <dbReference type="ARBA" id="ARBA00022989"/>
    </source>
</evidence>
<dbReference type="RefSeq" id="WP_174396043.1">
    <property type="nucleotide sequence ID" value="NZ_VBSB01000001.1"/>
</dbReference>
<organism evidence="8 9">
    <name type="scientific">Mycolicibacterium sphagni</name>
    <dbReference type="NCBI Taxonomy" id="1786"/>
    <lineage>
        <taxon>Bacteria</taxon>
        <taxon>Bacillati</taxon>
        <taxon>Actinomycetota</taxon>
        <taxon>Actinomycetes</taxon>
        <taxon>Mycobacteriales</taxon>
        <taxon>Mycobacteriaceae</taxon>
        <taxon>Mycolicibacterium</taxon>
    </lineage>
</organism>
<keyword evidence="4 7" id="KW-0812">Transmembrane</keyword>
<keyword evidence="9" id="KW-1185">Reference proteome</keyword>
<dbReference type="InterPro" id="IPR008693">
    <property type="entry name" value="MmpS"/>
</dbReference>
<proteinExistence type="inferred from homology"/>
<evidence type="ECO:0000256" key="4">
    <source>
        <dbReference type="ARBA" id="ARBA00022692"/>
    </source>
</evidence>
<keyword evidence="6 7" id="KW-0472">Membrane</keyword>
<name>A0ABX2JK58_9MYCO</name>
<evidence type="ECO:0000256" key="1">
    <source>
        <dbReference type="ARBA" id="ARBA00004236"/>
    </source>
</evidence>
<dbReference type="InterPro" id="IPR038468">
    <property type="entry name" value="MmpS_C"/>
</dbReference>
<comment type="similarity">
    <text evidence="2">Belongs to the MmpS family.</text>
</comment>
<feature type="transmembrane region" description="Helical" evidence="7">
    <location>
        <begin position="33"/>
        <end position="50"/>
    </location>
</feature>
<gene>
    <name evidence="8" type="ORF">FEG63_00500</name>
</gene>
<dbReference type="Pfam" id="PF05423">
    <property type="entry name" value="Mycobact_memb"/>
    <property type="match status" value="1"/>
</dbReference>
<evidence type="ECO:0000256" key="6">
    <source>
        <dbReference type="ARBA" id="ARBA00023136"/>
    </source>
</evidence>